<accession>A0A8X8BB93</accession>
<reference evidence="2 3" key="1">
    <citation type="submission" date="2020-02" db="EMBL/GenBank/DDBJ databases">
        <authorList>
            <person name="Ma Q."/>
            <person name="Huang Y."/>
            <person name="Song X."/>
            <person name="Pei D."/>
        </authorList>
    </citation>
    <scope>NUCLEOTIDE SEQUENCE [LARGE SCALE GENOMIC DNA]</scope>
    <source>
        <strain evidence="2">Sxm20200214</strain>
        <tissue evidence="2">Leaf</tissue>
    </source>
</reference>
<dbReference type="InterPro" id="IPR012340">
    <property type="entry name" value="NA-bd_OB-fold"/>
</dbReference>
<evidence type="ECO:0000313" key="3">
    <source>
        <dbReference type="Proteomes" id="UP000886595"/>
    </source>
</evidence>
<dbReference type="InterPro" id="IPR003871">
    <property type="entry name" value="RFA1B/D_OB_1st"/>
</dbReference>
<dbReference type="CDD" id="cd04480">
    <property type="entry name" value="RPA1_DBD_A_like"/>
    <property type="match status" value="1"/>
</dbReference>
<comment type="caution">
    <text evidence="2">The sequence shown here is derived from an EMBL/GenBank/DDBJ whole genome shotgun (WGS) entry which is preliminary data.</text>
</comment>
<dbReference type="Gene3D" id="2.40.50.140">
    <property type="entry name" value="Nucleic acid-binding proteins"/>
    <property type="match status" value="1"/>
</dbReference>
<dbReference type="OrthoDB" id="1041689at2759"/>
<proteinExistence type="predicted"/>
<protein>
    <recommendedName>
        <fullName evidence="1">Replication protein A 70 kDa DNA-binding subunit B/D first OB fold domain-containing protein</fullName>
    </recommendedName>
</protein>
<evidence type="ECO:0000313" key="2">
    <source>
        <dbReference type="EMBL" id="KAG2328282.1"/>
    </source>
</evidence>
<name>A0A8X8BB93_BRACI</name>
<keyword evidence="3" id="KW-1185">Reference proteome</keyword>
<feature type="domain" description="Replication protein A 70 kDa DNA-binding subunit B/D first OB fold" evidence="1">
    <location>
        <begin position="3"/>
        <end position="105"/>
    </location>
</feature>
<evidence type="ECO:0000259" key="1">
    <source>
        <dbReference type="Pfam" id="PF02721"/>
    </source>
</evidence>
<dbReference type="EMBL" id="JAAMPC010000002">
    <property type="protein sequence ID" value="KAG2328282.1"/>
    <property type="molecule type" value="Genomic_DNA"/>
</dbReference>
<dbReference type="CDD" id="cd04481">
    <property type="entry name" value="RPA1_DBD_B_like"/>
    <property type="match status" value="1"/>
</dbReference>
<dbReference type="Proteomes" id="UP000886595">
    <property type="component" value="Unassembled WGS sequence"/>
</dbReference>
<sequence>MSNYTHLSALVPMNKQPAIHVKIIRNWKAPLRSNRPSTCLVIVNEKGTTIEATIPWDVRLPFGLNLKEDDWFEIYDFKLTHALGLIHTTKNKYHIILTQNSVFTKIQPIIEFDFLWYANYNTIISGLSHPKFCIDLCGAMYHVGPIEDLAEVQPNQSYEGHRKRIQFSMINFEFDEINCVAYGTVAEKLFENWFSSTAKVVVCVLKLWRIEWGEGVLRHLTNVEVFILSRMIIKKEH</sequence>
<dbReference type="SUPFAM" id="SSF50249">
    <property type="entry name" value="Nucleic acid-binding proteins"/>
    <property type="match status" value="1"/>
</dbReference>
<dbReference type="AlphaFoldDB" id="A0A8X8BB93"/>
<organism evidence="2 3">
    <name type="scientific">Brassica carinata</name>
    <name type="common">Ethiopian mustard</name>
    <name type="synonym">Abyssinian cabbage</name>
    <dbReference type="NCBI Taxonomy" id="52824"/>
    <lineage>
        <taxon>Eukaryota</taxon>
        <taxon>Viridiplantae</taxon>
        <taxon>Streptophyta</taxon>
        <taxon>Embryophyta</taxon>
        <taxon>Tracheophyta</taxon>
        <taxon>Spermatophyta</taxon>
        <taxon>Magnoliopsida</taxon>
        <taxon>eudicotyledons</taxon>
        <taxon>Gunneridae</taxon>
        <taxon>Pentapetalae</taxon>
        <taxon>rosids</taxon>
        <taxon>malvids</taxon>
        <taxon>Brassicales</taxon>
        <taxon>Brassicaceae</taxon>
        <taxon>Brassiceae</taxon>
        <taxon>Brassica</taxon>
    </lineage>
</organism>
<gene>
    <name evidence="2" type="ORF">Bca52824_011010</name>
</gene>
<dbReference type="Pfam" id="PF02721">
    <property type="entry name" value="DUF223"/>
    <property type="match status" value="1"/>
</dbReference>